<evidence type="ECO:0000256" key="1">
    <source>
        <dbReference type="SAM" id="SignalP"/>
    </source>
</evidence>
<accession>A0A5R9ITS6</accession>
<evidence type="ECO:0000313" key="2">
    <source>
        <dbReference type="EMBL" id="TLU65338.1"/>
    </source>
</evidence>
<dbReference type="AlphaFoldDB" id="A0A5R9ITS6"/>
<name>A0A5R9ITS6_9GAMM</name>
<keyword evidence="3" id="KW-1185">Reference proteome</keyword>
<feature type="chain" id="PRO_5024397109" description="PEP-CTERM sorting domain-containing protein" evidence="1">
    <location>
        <begin position="22"/>
        <end position="213"/>
    </location>
</feature>
<keyword evidence="1" id="KW-0732">Signal</keyword>
<comment type="caution">
    <text evidence="2">The sequence shown here is derived from an EMBL/GenBank/DDBJ whole genome shotgun (WGS) entry which is preliminary data.</text>
</comment>
<protein>
    <recommendedName>
        <fullName evidence="4">PEP-CTERM sorting domain-containing protein</fullName>
    </recommendedName>
</protein>
<evidence type="ECO:0008006" key="4">
    <source>
        <dbReference type="Google" id="ProtNLM"/>
    </source>
</evidence>
<reference evidence="2 3" key="1">
    <citation type="submission" date="2019-05" db="EMBL/GenBank/DDBJ databases">
        <title>Genome sequences of Thalassotalea litorea 1K03283.</title>
        <authorList>
            <person name="Zhang D."/>
        </authorList>
    </citation>
    <scope>NUCLEOTIDE SEQUENCE [LARGE SCALE GENOMIC DNA]</scope>
    <source>
        <strain evidence="2 3">MCCC 1K03283</strain>
    </source>
</reference>
<dbReference type="OrthoDB" id="5761316at2"/>
<dbReference type="RefSeq" id="WP_138319641.1">
    <property type="nucleotide sequence ID" value="NZ_VCBC01000007.1"/>
</dbReference>
<feature type="signal peptide" evidence="1">
    <location>
        <begin position="1"/>
        <end position="21"/>
    </location>
</feature>
<dbReference type="Proteomes" id="UP000307790">
    <property type="component" value="Unassembled WGS sequence"/>
</dbReference>
<proteinExistence type="predicted"/>
<organism evidence="2 3">
    <name type="scientific">Thalassotalea litorea</name>
    <dbReference type="NCBI Taxonomy" id="2020715"/>
    <lineage>
        <taxon>Bacteria</taxon>
        <taxon>Pseudomonadati</taxon>
        <taxon>Pseudomonadota</taxon>
        <taxon>Gammaproteobacteria</taxon>
        <taxon>Alteromonadales</taxon>
        <taxon>Colwelliaceae</taxon>
        <taxon>Thalassotalea</taxon>
    </lineage>
</organism>
<dbReference type="EMBL" id="VCBC01000007">
    <property type="protein sequence ID" value="TLU65338.1"/>
    <property type="molecule type" value="Genomic_DNA"/>
</dbReference>
<gene>
    <name evidence="2" type="ORF">FE810_08615</name>
</gene>
<dbReference type="Gene3D" id="2.60.120.260">
    <property type="entry name" value="Galactose-binding domain-like"/>
    <property type="match status" value="1"/>
</dbReference>
<evidence type="ECO:0000313" key="3">
    <source>
        <dbReference type="Proteomes" id="UP000307790"/>
    </source>
</evidence>
<sequence>MKVKQWLLPALLLLCTPLAHANLLVNGDFEDPVVDEGKWQWFAGEDVDGWDGASIEIWHMANGTIAFSGLQHAELNAAGPTDGAWMMSQTFASDIGSFYEVGFAYSARFDDEVFLFEVLAGDDIVFSQSFDDHTFGTWSEFSVVIEALAADTSVRFTSVNPETGYSGNFLDGVYAIESDDPSQAIPEPKSVAIFAVALIAIVALRRYRRKLEQ</sequence>